<evidence type="ECO:0000256" key="3">
    <source>
        <dbReference type="ARBA" id="ARBA00022475"/>
    </source>
</evidence>
<dbReference type="EMBL" id="CP068053">
    <property type="protein sequence ID" value="QQT02576.1"/>
    <property type="molecule type" value="Genomic_DNA"/>
</dbReference>
<dbReference type="SUPFAM" id="SSF82689">
    <property type="entry name" value="Mechanosensitive channel protein MscS (YggB), C-terminal domain"/>
    <property type="match status" value="1"/>
</dbReference>
<evidence type="ECO:0000259" key="9">
    <source>
        <dbReference type="Pfam" id="PF00924"/>
    </source>
</evidence>
<reference evidence="12 13" key="1">
    <citation type="submission" date="2021-01" db="EMBL/GenBank/DDBJ databases">
        <title>FDA dAtabase for Regulatory Grade micrObial Sequences (FDA-ARGOS): Supporting development and validation of Infectious Disease Dx tests.</title>
        <authorList>
            <person name="Nelson B."/>
            <person name="Plummer A."/>
            <person name="Tallon L."/>
            <person name="Sadzewicz L."/>
            <person name="Zhao X."/>
            <person name="Boylan J."/>
            <person name="Ott S."/>
            <person name="Bowen H."/>
            <person name="Vavikolanu K."/>
            <person name="Mehta A."/>
            <person name="Aluvathingal J."/>
            <person name="Nadendla S."/>
            <person name="Myers T."/>
            <person name="Yan Y."/>
            <person name="Sichtig H."/>
        </authorList>
    </citation>
    <scope>NUCLEOTIDE SEQUENCE [LARGE SCALE GENOMIC DNA]</scope>
    <source>
        <strain evidence="12 13">FDAARGOS_1161</strain>
    </source>
</reference>
<feature type="transmembrane region" description="Helical" evidence="8">
    <location>
        <begin position="6"/>
        <end position="22"/>
    </location>
</feature>
<evidence type="ECO:0000256" key="7">
    <source>
        <dbReference type="ARBA" id="ARBA00059688"/>
    </source>
</evidence>
<evidence type="ECO:0000256" key="2">
    <source>
        <dbReference type="ARBA" id="ARBA00008017"/>
    </source>
</evidence>
<dbReference type="Pfam" id="PF00924">
    <property type="entry name" value="MS_channel_2nd"/>
    <property type="match status" value="1"/>
</dbReference>
<evidence type="ECO:0000259" key="11">
    <source>
        <dbReference type="Pfam" id="PF21088"/>
    </source>
</evidence>
<dbReference type="Proteomes" id="UP000595254">
    <property type="component" value="Chromosome"/>
</dbReference>
<protein>
    <submittedName>
        <fullName evidence="12">Mechanosensitive ion channel family protein</fullName>
    </submittedName>
</protein>
<dbReference type="SUPFAM" id="SSF50182">
    <property type="entry name" value="Sm-like ribonucleoproteins"/>
    <property type="match status" value="1"/>
</dbReference>
<evidence type="ECO:0000256" key="5">
    <source>
        <dbReference type="ARBA" id="ARBA00022989"/>
    </source>
</evidence>
<dbReference type="InterPro" id="IPR006685">
    <property type="entry name" value="MscS_channel_2nd"/>
</dbReference>
<dbReference type="Gene3D" id="3.30.70.100">
    <property type="match status" value="1"/>
</dbReference>
<dbReference type="PANTHER" id="PTHR30460:SF0">
    <property type="entry name" value="MODERATE CONDUCTANCE MECHANOSENSITIVE CHANNEL YBIO"/>
    <property type="match status" value="1"/>
</dbReference>
<evidence type="ECO:0000313" key="13">
    <source>
        <dbReference type="Proteomes" id="UP000595254"/>
    </source>
</evidence>
<feature type="domain" description="Mechanosensitive ion channel transmembrane helices 2/3" evidence="11">
    <location>
        <begin position="58"/>
        <end position="98"/>
    </location>
</feature>
<sequence length="258" mass="28028">MLLSGSFILLQMFLTYIIYVLMRASASKLIQTGFAKIQLRKNVSPGRALTLESLIRNTTNYVLAFLLIVTLLQLVGIKTTAILAGAGVAGLAVGFGAQGLVSDVVTGFFLLLEKQLDVGDYVTIGTFSGVVEQLGLKTTIIRGMDGTLHYLPNRQITSLSNHSRGNMRALVDISIDSSADLDLMTELIEDACREVSANNEESIIEGPNVLGVQEFDSSNMVIRVLAKTVNGKQGEIERQIRVAIKRGMARQPSMNIEH</sequence>
<dbReference type="InterPro" id="IPR010920">
    <property type="entry name" value="LSM_dom_sf"/>
</dbReference>
<evidence type="ECO:0000313" key="12">
    <source>
        <dbReference type="EMBL" id="QQT02576.1"/>
    </source>
</evidence>
<dbReference type="InterPro" id="IPR045276">
    <property type="entry name" value="YbiO_bact"/>
</dbReference>
<keyword evidence="13" id="KW-1185">Reference proteome</keyword>
<evidence type="ECO:0000256" key="8">
    <source>
        <dbReference type="SAM" id="Phobius"/>
    </source>
</evidence>
<dbReference type="GO" id="GO:0008381">
    <property type="term" value="F:mechanosensitive monoatomic ion channel activity"/>
    <property type="evidence" value="ECO:0007669"/>
    <property type="project" value="InterPro"/>
</dbReference>
<dbReference type="AlphaFoldDB" id="A0A974S2G8"/>
<dbReference type="InterPro" id="IPR049142">
    <property type="entry name" value="MS_channel_1st"/>
</dbReference>
<feature type="transmembrane region" description="Helical" evidence="8">
    <location>
        <begin position="61"/>
        <end position="83"/>
    </location>
</feature>
<dbReference type="KEGG" id="ppsr:I6J18_07525"/>
<dbReference type="Gene3D" id="1.10.287.1260">
    <property type="match status" value="1"/>
</dbReference>
<dbReference type="GO" id="GO:0005886">
    <property type="term" value="C:plasma membrane"/>
    <property type="evidence" value="ECO:0007669"/>
    <property type="project" value="UniProtKB-SubCell"/>
</dbReference>
<keyword evidence="6 8" id="KW-0472">Membrane</keyword>
<gene>
    <name evidence="12" type="ORF">I6J18_07525</name>
</gene>
<comment type="function">
    <text evidence="7">May play a role in resistance to osmotic downshock.</text>
</comment>
<dbReference type="InterPro" id="IPR049278">
    <property type="entry name" value="MS_channel_C"/>
</dbReference>
<feature type="domain" description="Mechanosensitive ion channel MscS C-terminal" evidence="10">
    <location>
        <begin position="171"/>
        <end position="247"/>
    </location>
</feature>
<keyword evidence="4 8" id="KW-0812">Transmembrane</keyword>
<comment type="similarity">
    <text evidence="2">Belongs to the MscS (TC 1.A.23) family.</text>
</comment>
<name>A0A974S2G8_PERPY</name>
<comment type="subcellular location">
    <subcellularLocation>
        <location evidence="1">Cell membrane</location>
        <topology evidence="1">Multi-pass membrane protein</topology>
    </subcellularLocation>
</comment>
<evidence type="ECO:0000256" key="1">
    <source>
        <dbReference type="ARBA" id="ARBA00004651"/>
    </source>
</evidence>
<organism evidence="12 13">
    <name type="scientific">Peribacillus psychrosaccharolyticus</name>
    <name type="common">Bacillus psychrosaccharolyticus</name>
    <dbReference type="NCBI Taxonomy" id="1407"/>
    <lineage>
        <taxon>Bacteria</taxon>
        <taxon>Bacillati</taxon>
        <taxon>Bacillota</taxon>
        <taxon>Bacilli</taxon>
        <taxon>Bacillales</taxon>
        <taxon>Bacillaceae</taxon>
        <taxon>Peribacillus</taxon>
    </lineage>
</organism>
<accession>A0A974S2G8</accession>
<evidence type="ECO:0000256" key="6">
    <source>
        <dbReference type="ARBA" id="ARBA00023136"/>
    </source>
</evidence>
<dbReference type="SUPFAM" id="SSF82861">
    <property type="entry name" value="Mechanosensitive channel protein MscS (YggB), transmembrane region"/>
    <property type="match status" value="1"/>
</dbReference>
<feature type="domain" description="Mechanosensitive ion channel MscS" evidence="9">
    <location>
        <begin position="100"/>
        <end position="164"/>
    </location>
</feature>
<proteinExistence type="inferred from homology"/>
<keyword evidence="5 8" id="KW-1133">Transmembrane helix</keyword>
<dbReference type="InterPro" id="IPR011066">
    <property type="entry name" value="MscS_channel_C_sf"/>
</dbReference>
<dbReference type="FunFam" id="2.30.30.60:FF:000001">
    <property type="entry name" value="MscS Mechanosensitive ion channel"/>
    <property type="match status" value="1"/>
</dbReference>
<dbReference type="PANTHER" id="PTHR30460">
    <property type="entry name" value="MODERATE CONDUCTANCE MECHANOSENSITIVE CHANNEL YBIO"/>
    <property type="match status" value="1"/>
</dbReference>
<dbReference type="Pfam" id="PF21082">
    <property type="entry name" value="MS_channel_3rd"/>
    <property type="match status" value="1"/>
</dbReference>
<dbReference type="Pfam" id="PF21088">
    <property type="entry name" value="MS_channel_1st"/>
    <property type="match status" value="1"/>
</dbReference>
<dbReference type="Gene3D" id="2.30.30.60">
    <property type="match status" value="1"/>
</dbReference>
<keyword evidence="3" id="KW-1003">Cell membrane</keyword>
<evidence type="ECO:0000256" key="4">
    <source>
        <dbReference type="ARBA" id="ARBA00022692"/>
    </source>
</evidence>
<dbReference type="InterPro" id="IPR023408">
    <property type="entry name" value="MscS_beta-dom_sf"/>
</dbReference>
<evidence type="ECO:0000259" key="10">
    <source>
        <dbReference type="Pfam" id="PF21082"/>
    </source>
</evidence>
<feature type="transmembrane region" description="Helical" evidence="8">
    <location>
        <begin position="89"/>
        <end position="112"/>
    </location>
</feature>
<dbReference type="InterPro" id="IPR011014">
    <property type="entry name" value="MscS_channel_TM-2"/>
</dbReference>